<evidence type="ECO:0000256" key="6">
    <source>
        <dbReference type="ARBA" id="ARBA00022842"/>
    </source>
</evidence>
<reference evidence="11 12" key="1">
    <citation type="submission" date="2021-05" db="EMBL/GenBank/DDBJ databases">
        <title>Novel species in genus Cellulomonas.</title>
        <authorList>
            <person name="Zhang G."/>
        </authorList>
    </citation>
    <scope>NUCLEOTIDE SEQUENCE [LARGE SCALE GENOMIC DNA]</scope>
    <source>
        <strain evidence="12">zg-ZUI157</strain>
    </source>
</reference>
<keyword evidence="4 8" id="KW-0479">Metal-binding</keyword>
<feature type="region of interest" description="Disordered" evidence="9">
    <location>
        <begin position="1"/>
        <end position="20"/>
    </location>
</feature>
<dbReference type="InterPro" id="IPR050556">
    <property type="entry name" value="Type_II_TA_system_RNase"/>
</dbReference>
<feature type="binding site" evidence="8">
    <location>
        <position position="28"/>
    </location>
    <ligand>
        <name>Mg(2+)</name>
        <dbReference type="ChEBI" id="CHEBI:18420"/>
    </ligand>
</feature>
<feature type="domain" description="PIN" evidence="10">
    <location>
        <begin position="27"/>
        <end position="133"/>
    </location>
</feature>
<evidence type="ECO:0000256" key="3">
    <source>
        <dbReference type="ARBA" id="ARBA00022722"/>
    </source>
</evidence>
<evidence type="ECO:0000256" key="2">
    <source>
        <dbReference type="ARBA" id="ARBA00022649"/>
    </source>
</evidence>
<organism evidence="11 12">
    <name type="scientific">Cellulomonas dongxiuzhuiae</name>
    <dbReference type="NCBI Taxonomy" id="2819979"/>
    <lineage>
        <taxon>Bacteria</taxon>
        <taxon>Bacillati</taxon>
        <taxon>Actinomycetota</taxon>
        <taxon>Actinomycetes</taxon>
        <taxon>Micrococcales</taxon>
        <taxon>Cellulomonadaceae</taxon>
        <taxon>Cellulomonas</taxon>
    </lineage>
</organism>
<dbReference type="EMBL" id="CP076023">
    <property type="protein sequence ID" value="QWC18030.1"/>
    <property type="molecule type" value="Genomic_DNA"/>
</dbReference>
<dbReference type="Gene3D" id="3.40.50.1010">
    <property type="entry name" value="5'-nuclease"/>
    <property type="match status" value="1"/>
</dbReference>
<evidence type="ECO:0000313" key="12">
    <source>
        <dbReference type="Proteomes" id="UP000679335"/>
    </source>
</evidence>
<keyword evidence="6 8" id="KW-0460">Magnesium</keyword>
<evidence type="ECO:0000256" key="8">
    <source>
        <dbReference type="HAMAP-Rule" id="MF_00265"/>
    </source>
</evidence>
<evidence type="ECO:0000256" key="9">
    <source>
        <dbReference type="SAM" id="MobiDB-lite"/>
    </source>
</evidence>
<accession>A0ABX8GPL8</accession>
<dbReference type="Proteomes" id="UP000679335">
    <property type="component" value="Chromosome"/>
</dbReference>
<dbReference type="InterPro" id="IPR002716">
    <property type="entry name" value="PIN_dom"/>
</dbReference>
<evidence type="ECO:0000256" key="1">
    <source>
        <dbReference type="ARBA" id="ARBA00001946"/>
    </source>
</evidence>
<dbReference type="InterPro" id="IPR029060">
    <property type="entry name" value="PIN-like_dom_sf"/>
</dbReference>
<keyword evidence="8" id="KW-0800">Toxin</keyword>
<dbReference type="PANTHER" id="PTHR33653:SF1">
    <property type="entry name" value="RIBONUCLEASE VAPC2"/>
    <property type="match status" value="1"/>
</dbReference>
<keyword evidence="2 8" id="KW-1277">Toxin-antitoxin system</keyword>
<comment type="cofactor">
    <cofactor evidence="1 8">
        <name>Mg(2+)</name>
        <dbReference type="ChEBI" id="CHEBI:18420"/>
    </cofactor>
</comment>
<dbReference type="InterPro" id="IPR022907">
    <property type="entry name" value="VapC_family"/>
</dbReference>
<sequence>MGRGHGPGRRRPDQSVRARHPPVRLILDTNVLVDGLVPTGSGDEAAISMATLAELRFGVLFARTPESRAARMRVLSSAESALAALPIDDAVASSYALLATKTVAAGRQPRARAFDLLIAATAHAHGAVLVTRNVADFAGFGDGLEVRAP</sequence>
<evidence type="ECO:0000256" key="5">
    <source>
        <dbReference type="ARBA" id="ARBA00022801"/>
    </source>
</evidence>
<comment type="function">
    <text evidence="8">Toxic component of a toxin-antitoxin (TA) system. An RNase.</text>
</comment>
<proteinExistence type="inferred from homology"/>
<dbReference type="Pfam" id="PF01850">
    <property type="entry name" value="PIN"/>
    <property type="match status" value="1"/>
</dbReference>
<dbReference type="SUPFAM" id="SSF88723">
    <property type="entry name" value="PIN domain-like"/>
    <property type="match status" value="1"/>
</dbReference>
<keyword evidence="5 8" id="KW-0378">Hydrolase</keyword>
<dbReference type="EC" id="3.1.-.-" evidence="8"/>
<feature type="binding site" evidence="8">
    <location>
        <position position="115"/>
    </location>
    <ligand>
        <name>Mg(2+)</name>
        <dbReference type="ChEBI" id="CHEBI:18420"/>
    </ligand>
</feature>
<dbReference type="PANTHER" id="PTHR33653">
    <property type="entry name" value="RIBONUCLEASE VAPC2"/>
    <property type="match status" value="1"/>
</dbReference>
<evidence type="ECO:0000256" key="7">
    <source>
        <dbReference type="ARBA" id="ARBA00038093"/>
    </source>
</evidence>
<evidence type="ECO:0000256" key="4">
    <source>
        <dbReference type="ARBA" id="ARBA00022723"/>
    </source>
</evidence>
<name>A0ABX8GPL8_9CELL</name>
<dbReference type="HAMAP" id="MF_00265">
    <property type="entry name" value="VapC_Nob1"/>
    <property type="match status" value="1"/>
</dbReference>
<comment type="similarity">
    <text evidence="7 8">Belongs to the PINc/VapC protein family.</text>
</comment>
<evidence type="ECO:0000259" key="10">
    <source>
        <dbReference type="Pfam" id="PF01850"/>
    </source>
</evidence>
<keyword evidence="12" id="KW-1185">Reference proteome</keyword>
<protein>
    <recommendedName>
        <fullName evidence="8">Ribonuclease VapC</fullName>
        <shortName evidence="8">RNase VapC</shortName>
        <ecNumber evidence="8">3.1.-.-</ecNumber>
    </recommendedName>
    <alternativeName>
        <fullName evidence="8">Toxin VapC</fullName>
    </alternativeName>
</protein>
<keyword evidence="3 8" id="KW-0540">Nuclease</keyword>
<evidence type="ECO:0000313" key="11">
    <source>
        <dbReference type="EMBL" id="QWC18030.1"/>
    </source>
</evidence>
<gene>
    <name evidence="8" type="primary">vapC</name>
    <name evidence="11" type="ORF">KKR89_17750</name>
</gene>